<comment type="caution">
    <text evidence="1">The sequence shown here is derived from an EMBL/GenBank/DDBJ whole genome shotgun (WGS) entry which is preliminary data.</text>
</comment>
<dbReference type="Proteomes" id="UP000636661">
    <property type="component" value="Unassembled WGS sequence"/>
</dbReference>
<dbReference type="RefSeq" id="WP_189554738.1">
    <property type="nucleotide sequence ID" value="NZ_BMTP01000027.1"/>
</dbReference>
<reference evidence="1" key="1">
    <citation type="journal article" date="2014" name="Int. J. Syst. Evol. Microbiol.">
        <title>Complete genome sequence of Corynebacterium casei LMG S-19264T (=DSM 44701T), isolated from a smear-ripened cheese.</title>
        <authorList>
            <consortium name="US DOE Joint Genome Institute (JGI-PGF)"/>
            <person name="Walter F."/>
            <person name="Albersmeier A."/>
            <person name="Kalinowski J."/>
            <person name="Ruckert C."/>
        </authorList>
    </citation>
    <scope>NUCLEOTIDE SEQUENCE</scope>
    <source>
        <strain evidence="1">JCM 4391</strain>
    </source>
</reference>
<evidence type="ECO:0000313" key="1">
    <source>
        <dbReference type="EMBL" id="GGU66416.1"/>
    </source>
</evidence>
<gene>
    <name evidence="1" type="ORF">GCM10010274_63830</name>
</gene>
<reference evidence="1" key="2">
    <citation type="submission" date="2020-09" db="EMBL/GenBank/DDBJ databases">
        <authorList>
            <person name="Sun Q."/>
            <person name="Ohkuma M."/>
        </authorList>
    </citation>
    <scope>NUCLEOTIDE SEQUENCE</scope>
    <source>
        <strain evidence="1">JCM 4391</strain>
    </source>
</reference>
<protein>
    <submittedName>
        <fullName evidence="1">Uncharacterized protein</fullName>
    </submittedName>
</protein>
<name>A0A918M893_9ACTN</name>
<proteinExistence type="predicted"/>
<accession>A0A918M893</accession>
<keyword evidence="2" id="KW-1185">Reference proteome</keyword>
<organism evidence="1 2">
    <name type="scientific">Streptomyces lavendofoliae</name>
    <dbReference type="NCBI Taxonomy" id="67314"/>
    <lineage>
        <taxon>Bacteria</taxon>
        <taxon>Bacillati</taxon>
        <taxon>Actinomycetota</taxon>
        <taxon>Actinomycetes</taxon>
        <taxon>Kitasatosporales</taxon>
        <taxon>Streptomycetaceae</taxon>
        <taxon>Streptomyces</taxon>
    </lineage>
</organism>
<evidence type="ECO:0000313" key="2">
    <source>
        <dbReference type="Proteomes" id="UP000636661"/>
    </source>
</evidence>
<dbReference type="EMBL" id="BMTP01000027">
    <property type="protein sequence ID" value="GGU66416.1"/>
    <property type="molecule type" value="Genomic_DNA"/>
</dbReference>
<sequence>MPTYETTSRFTADHRRLTPEQRRRFRQAVNAFVDDLRAGRGCFRAGLRVKGVRSAPGVFELTWDGNGRATWQYGPAIRPGVQHVIWRRIGTHDILTGP</sequence>
<dbReference type="AlphaFoldDB" id="A0A918M893"/>